<dbReference type="AlphaFoldDB" id="A0A8C4PLB3"/>
<feature type="compositionally biased region" description="Low complexity" evidence="1">
    <location>
        <begin position="205"/>
        <end position="219"/>
    </location>
</feature>
<feature type="region of interest" description="Disordered" evidence="1">
    <location>
        <begin position="353"/>
        <end position="463"/>
    </location>
</feature>
<feature type="compositionally biased region" description="Basic and acidic residues" evidence="1">
    <location>
        <begin position="419"/>
        <end position="444"/>
    </location>
</feature>
<organism evidence="2">
    <name type="scientific">Equus asinus asinus</name>
    <dbReference type="NCBI Taxonomy" id="83772"/>
    <lineage>
        <taxon>Eukaryota</taxon>
        <taxon>Metazoa</taxon>
        <taxon>Chordata</taxon>
        <taxon>Craniata</taxon>
        <taxon>Vertebrata</taxon>
        <taxon>Euteleostomi</taxon>
        <taxon>Mammalia</taxon>
        <taxon>Eutheria</taxon>
        <taxon>Laurasiatheria</taxon>
        <taxon>Perissodactyla</taxon>
        <taxon>Equidae</taxon>
        <taxon>Equus</taxon>
    </lineage>
</organism>
<dbReference type="PANTHER" id="PTHR34348:SF1">
    <property type="entry name" value="SURFEIT LOCUS PROTEIN 2"/>
    <property type="match status" value="1"/>
</dbReference>
<evidence type="ECO:0000256" key="1">
    <source>
        <dbReference type="SAM" id="MobiDB-lite"/>
    </source>
</evidence>
<dbReference type="PANTHER" id="PTHR34348">
    <property type="entry name" value="SURFEIT LOCUS PROTEIN 2"/>
    <property type="match status" value="1"/>
</dbReference>
<feature type="compositionally biased region" description="Low complexity" evidence="1">
    <location>
        <begin position="94"/>
        <end position="124"/>
    </location>
</feature>
<dbReference type="InterPro" id="IPR008833">
    <property type="entry name" value="Surf2"/>
</dbReference>
<protein>
    <recommendedName>
        <fullName evidence="3">Surfeit 2</fullName>
    </recommendedName>
</protein>
<evidence type="ECO:0000313" key="2">
    <source>
        <dbReference type="Ensembl" id="ENSEASP00005014195.1"/>
    </source>
</evidence>
<sequence length="497" mass="54670">MCFQGSHWGWPLVSPTDVAKVASSAACATQSARGTSPGLSRGRVPSRLHREAPSITRRAGGSESSRCGRPREEELGDRGFSPGPGWPRDGSSPGRAGAARTLLTARAGACGDARGGVSSSRPGAAPSPPEPPARPPARPPQAPPRSAHPPRARRAQQPPQLRRPRPQPQHSRHRPAGARALPGRGQHLLPGRRRAPPRAPPPASRSPSSAHSSSAGGRAMSEPPADVCAFLREHPSLRLEPGARKVRCTLTGHELPCRLPELQVYTRGKKYQRLIRASPAFDYAAFEPHIVPSTKNPHQLFCKLTLRHINKSPEHVLRHTQGRRYQRALHKYAECQEQGVEYVPACLLHKKRRREGQVDGDGQPRPREAFWEPESSDEDGAAPSDSDDSMTDLYPPELFTRKNVGGTEHGDNTDDFLTDENKNPRHPREKEDREEMEVDREPVLKRRKVSGTSRAASTAAAASSDFQFLQKKFFKKPFLQIKSQVDNTQVRQEPGLL</sequence>
<name>A0A8C4PLB3_EQUAS</name>
<feature type="region of interest" description="Disordered" evidence="1">
    <location>
        <begin position="28"/>
        <end position="222"/>
    </location>
</feature>
<reference evidence="2" key="1">
    <citation type="submission" date="2023-03" db="UniProtKB">
        <authorList>
            <consortium name="Ensembl"/>
        </authorList>
    </citation>
    <scope>IDENTIFICATION</scope>
</reference>
<feature type="compositionally biased region" description="Basic residues" evidence="1">
    <location>
        <begin position="162"/>
        <end position="176"/>
    </location>
</feature>
<feature type="compositionally biased region" description="Acidic residues" evidence="1">
    <location>
        <begin position="374"/>
        <end position="390"/>
    </location>
</feature>
<feature type="compositionally biased region" description="Polar residues" evidence="1">
    <location>
        <begin position="28"/>
        <end position="38"/>
    </location>
</feature>
<dbReference type="Pfam" id="PF05477">
    <property type="entry name" value="SURF2"/>
    <property type="match status" value="1"/>
</dbReference>
<evidence type="ECO:0008006" key="3">
    <source>
        <dbReference type="Google" id="ProtNLM"/>
    </source>
</evidence>
<feature type="compositionally biased region" description="Pro residues" evidence="1">
    <location>
        <begin position="125"/>
        <end position="147"/>
    </location>
</feature>
<feature type="compositionally biased region" description="Low complexity" evidence="1">
    <location>
        <begin position="450"/>
        <end position="463"/>
    </location>
</feature>
<accession>A0A8C4PLB3</accession>
<proteinExistence type="predicted"/>
<dbReference type="Ensembl" id="ENSEAST00005015433.1">
    <property type="protein sequence ID" value="ENSEASP00005014195.1"/>
    <property type="gene ID" value="ENSEASG00005009908.1"/>
</dbReference>